<comment type="caution">
    <text evidence="2">The sequence shown here is derived from an EMBL/GenBank/DDBJ whole genome shotgun (WGS) entry which is preliminary data.</text>
</comment>
<protein>
    <recommendedName>
        <fullName evidence="4">BZIP domain-containing protein</fullName>
    </recommendedName>
</protein>
<evidence type="ECO:0000313" key="2">
    <source>
        <dbReference type="EMBL" id="KAF4971242.1"/>
    </source>
</evidence>
<organism evidence="2 3">
    <name type="scientific">Fusarium sarcochroum</name>
    <dbReference type="NCBI Taxonomy" id="1208366"/>
    <lineage>
        <taxon>Eukaryota</taxon>
        <taxon>Fungi</taxon>
        <taxon>Dikarya</taxon>
        <taxon>Ascomycota</taxon>
        <taxon>Pezizomycotina</taxon>
        <taxon>Sordariomycetes</taxon>
        <taxon>Hypocreomycetidae</taxon>
        <taxon>Hypocreales</taxon>
        <taxon>Nectriaceae</taxon>
        <taxon>Fusarium</taxon>
        <taxon>Fusarium lateritium species complex</taxon>
    </lineage>
</organism>
<dbReference type="AlphaFoldDB" id="A0A8H4U7L4"/>
<feature type="region of interest" description="Disordered" evidence="1">
    <location>
        <begin position="1"/>
        <end position="20"/>
    </location>
</feature>
<reference evidence="2" key="2">
    <citation type="submission" date="2020-05" db="EMBL/GenBank/DDBJ databases">
        <authorList>
            <person name="Kim H.-S."/>
            <person name="Proctor R.H."/>
            <person name="Brown D.W."/>
        </authorList>
    </citation>
    <scope>NUCLEOTIDE SEQUENCE</scope>
    <source>
        <strain evidence="2">NRRL 20472</strain>
    </source>
</reference>
<proteinExistence type="predicted"/>
<reference evidence="2" key="1">
    <citation type="journal article" date="2020" name="BMC Genomics">
        <title>Correction to: Identification and distribution of gene clusters required for synthesis of sphingolipid metabolism inhibitors in diverse species of the filamentous fungus Fusarium.</title>
        <authorList>
            <person name="Kim H.S."/>
            <person name="Lohmar J.M."/>
            <person name="Busman M."/>
            <person name="Brown D.W."/>
            <person name="Naumann T.A."/>
            <person name="Divon H.H."/>
            <person name="Lysoe E."/>
            <person name="Uhlig S."/>
            <person name="Proctor R.H."/>
        </authorList>
    </citation>
    <scope>NUCLEOTIDE SEQUENCE</scope>
    <source>
        <strain evidence="2">NRRL 20472</strain>
    </source>
</reference>
<accession>A0A8H4U7L4</accession>
<keyword evidence="3" id="KW-1185">Reference proteome</keyword>
<feature type="compositionally biased region" description="Polar residues" evidence="1">
    <location>
        <begin position="1"/>
        <end position="12"/>
    </location>
</feature>
<evidence type="ECO:0000256" key="1">
    <source>
        <dbReference type="SAM" id="MobiDB-lite"/>
    </source>
</evidence>
<dbReference type="CDD" id="cd14686">
    <property type="entry name" value="bZIP"/>
    <property type="match status" value="1"/>
</dbReference>
<gene>
    <name evidence="2" type="ORF">FSARC_1864</name>
</gene>
<evidence type="ECO:0008006" key="4">
    <source>
        <dbReference type="Google" id="ProtNLM"/>
    </source>
</evidence>
<dbReference type="Proteomes" id="UP000622797">
    <property type="component" value="Unassembled WGS sequence"/>
</dbReference>
<sequence length="323" mass="35861">MPLQTAAATHSPFQHRLQPHLPTPVLPPFSVFCEKSLSNSDSLATSNILPLEDGLDLTNGSTGSVNASQQPGLQYEDKQLPSSQGFQSIDYYTKDISPQDTMLQHHSRESVLGRTGCATLTSGDVHSRTTLPSYQDLTALPLPHLHRESAQPLARPSLSVQLRPDVPFLSCANETSMPCSGLKRKRDMGSSLSETESQQFILLLPGAEAIDLDVDYSKASNLAAKKRAMNAVASRRCREKAAEREHDAQELQWFRENWQTMEAMNRNMEQQLNTYRRKLDYLKSMVEQQPSTNDFSVRLLSPTNPPTSPLTDTESAILLPLVS</sequence>
<name>A0A8H4U7L4_9HYPO</name>
<dbReference type="EMBL" id="JABEXW010000099">
    <property type="protein sequence ID" value="KAF4971242.1"/>
    <property type="molecule type" value="Genomic_DNA"/>
</dbReference>
<evidence type="ECO:0000313" key="3">
    <source>
        <dbReference type="Proteomes" id="UP000622797"/>
    </source>
</evidence>